<dbReference type="PROSITE" id="PS50835">
    <property type="entry name" value="IG_LIKE"/>
    <property type="match status" value="2"/>
</dbReference>
<dbReference type="InterPro" id="IPR007110">
    <property type="entry name" value="Ig-like_dom"/>
</dbReference>
<dbReference type="PANTHER" id="PTHR21261:SF15">
    <property type="entry name" value="BEATEN PATH IIIA, ISOFORM D-RELATED"/>
    <property type="match status" value="1"/>
</dbReference>
<evidence type="ECO:0000313" key="3">
    <source>
        <dbReference type="EMBL" id="KAK2709555.1"/>
    </source>
</evidence>
<dbReference type="SUPFAM" id="SSF48726">
    <property type="entry name" value="Immunoglobulin"/>
    <property type="match status" value="2"/>
</dbReference>
<feature type="domain" description="Ig-like" evidence="2">
    <location>
        <begin position="138"/>
        <end position="179"/>
    </location>
</feature>
<dbReference type="InterPro" id="IPR036179">
    <property type="entry name" value="Ig-like_dom_sf"/>
</dbReference>
<protein>
    <recommendedName>
        <fullName evidence="2">Ig-like domain-containing protein</fullName>
    </recommendedName>
</protein>
<evidence type="ECO:0000313" key="4">
    <source>
        <dbReference type="Proteomes" id="UP001187531"/>
    </source>
</evidence>
<name>A0AA88HCM2_ARTSF</name>
<proteinExistence type="predicted"/>
<organism evidence="3 4">
    <name type="scientific">Artemia franciscana</name>
    <name type="common">Brine shrimp</name>
    <name type="synonym">Artemia sanfranciscana</name>
    <dbReference type="NCBI Taxonomy" id="6661"/>
    <lineage>
        <taxon>Eukaryota</taxon>
        <taxon>Metazoa</taxon>
        <taxon>Ecdysozoa</taxon>
        <taxon>Arthropoda</taxon>
        <taxon>Crustacea</taxon>
        <taxon>Branchiopoda</taxon>
        <taxon>Anostraca</taxon>
        <taxon>Artemiidae</taxon>
        <taxon>Artemia</taxon>
    </lineage>
</organism>
<feature type="chain" id="PRO_5041724414" description="Ig-like domain-containing protein" evidence="1">
    <location>
        <begin position="22"/>
        <end position="279"/>
    </location>
</feature>
<dbReference type="EMBL" id="JAVRJZ010000017">
    <property type="protein sequence ID" value="KAK2709555.1"/>
    <property type="molecule type" value="Genomic_DNA"/>
</dbReference>
<reference evidence="3" key="1">
    <citation type="submission" date="2023-07" db="EMBL/GenBank/DDBJ databases">
        <title>Chromosome-level genome assembly of Artemia franciscana.</title>
        <authorList>
            <person name="Jo E."/>
        </authorList>
    </citation>
    <scope>NUCLEOTIDE SEQUENCE</scope>
    <source>
        <tissue evidence="3">Whole body</tissue>
    </source>
</reference>
<feature type="signal peptide" evidence="1">
    <location>
        <begin position="1"/>
        <end position="21"/>
    </location>
</feature>
<comment type="caution">
    <text evidence="3">The sequence shown here is derived from an EMBL/GenBank/DDBJ whole genome shotgun (WGS) entry which is preliminary data.</text>
</comment>
<dbReference type="Proteomes" id="UP001187531">
    <property type="component" value="Unassembled WGS sequence"/>
</dbReference>
<sequence length="279" mass="31793">MKDKMGHSFLLSILFLEGIGCVHITYFHVPDQAIRGDNLTLVCEFDLGQNKLYSVTWTKGTHDFYTFKYLPSGQPTKGVFHLPGINVDEKSSTDSTVVLKNLQVSATGLIECAVTAEHTFVTDSRKQYLAVLDIPSEPPILHSYYSSQNYRMGEKISLKCDTPPSFPAANITWFINSQKVAPQLVTHDPIRKLHRGPDTLERSSSLLKFVVQEKHFENGKITIICEATIKNRYKETAEYLAYKEGFIQRMFSSSARIPSLEWLLLLHLYTFYVFMQPLL</sequence>
<accession>A0AA88HCM2</accession>
<evidence type="ECO:0000259" key="2">
    <source>
        <dbReference type="PROSITE" id="PS50835"/>
    </source>
</evidence>
<dbReference type="InterPro" id="IPR013783">
    <property type="entry name" value="Ig-like_fold"/>
</dbReference>
<keyword evidence="1" id="KW-0732">Signal</keyword>
<keyword evidence="4" id="KW-1185">Reference proteome</keyword>
<dbReference type="PANTHER" id="PTHR21261">
    <property type="entry name" value="BEAT PROTEIN"/>
    <property type="match status" value="1"/>
</dbReference>
<dbReference type="Gene3D" id="2.60.40.10">
    <property type="entry name" value="Immunoglobulins"/>
    <property type="match status" value="2"/>
</dbReference>
<feature type="domain" description="Ig-like" evidence="2">
    <location>
        <begin position="36"/>
        <end position="122"/>
    </location>
</feature>
<gene>
    <name evidence="3" type="ORF">QYM36_013281</name>
</gene>
<dbReference type="AlphaFoldDB" id="A0AA88HCM2"/>
<evidence type="ECO:0000256" key="1">
    <source>
        <dbReference type="SAM" id="SignalP"/>
    </source>
</evidence>